<dbReference type="PIRSF" id="PIRSF000429">
    <property type="entry name" value="Ac-CoA_Ac_transf"/>
    <property type="match status" value="1"/>
</dbReference>
<keyword evidence="2 5" id="KW-0808">Transferase</keyword>
<dbReference type="InterPro" id="IPR016039">
    <property type="entry name" value="Thiolase-like"/>
</dbReference>
<feature type="domain" description="Thiolase C-terminal" evidence="7">
    <location>
        <begin position="271"/>
        <end position="393"/>
    </location>
</feature>
<keyword evidence="3 5" id="KW-0012">Acyltransferase</keyword>
<feature type="domain" description="Thiolase N-terminal" evidence="6">
    <location>
        <begin position="5"/>
        <end position="263"/>
    </location>
</feature>
<dbReference type="Pfam" id="PF02803">
    <property type="entry name" value="Thiolase_C"/>
    <property type="match status" value="1"/>
</dbReference>
<evidence type="ECO:0000259" key="6">
    <source>
        <dbReference type="Pfam" id="PF00108"/>
    </source>
</evidence>
<dbReference type="PROSITE" id="PS00099">
    <property type="entry name" value="THIOLASE_3"/>
    <property type="match status" value="1"/>
</dbReference>
<dbReference type="PANTHER" id="PTHR18919">
    <property type="entry name" value="ACETYL-COA C-ACYLTRANSFERASE"/>
    <property type="match status" value="1"/>
</dbReference>
<evidence type="ECO:0000256" key="5">
    <source>
        <dbReference type="RuleBase" id="RU003557"/>
    </source>
</evidence>
<dbReference type="NCBIfam" id="TIGR01930">
    <property type="entry name" value="AcCoA-C-Actrans"/>
    <property type="match status" value="1"/>
</dbReference>
<proteinExistence type="inferred from homology"/>
<protein>
    <submittedName>
        <fullName evidence="8">Acetyl-CoA C-acetyltransferase</fullName>
    </submittedName>
</protein>
<evidence type="ECO:0000313" key="8">
    <source>
        <dbReference type="EMBL" id="MCK9689645.1"/>
    </source>
</evidence>
<dbReference type="EMBL" id="JAJLJH010000017">
    <property type="protein sequence ID" value="MCK9689645.1"/>
    <property type="molecule type" value="Genomic_DNA"/>
</dbReference>
<dbReference type="PROSITE" id="PS00098">
    <property type="entry name" value="THIOLASE_1"/>
    <property type="match status" value="1"/>
</dbReference>
<dbReference type="PANTHER" id="PTHR18919:SF107">
    <property type="entry name" value="ACETYL-COA ACETYLTRANSFERASE, CYTOSOLIC"/>
    <property type="match status" value="1"/>
</dbReference>
<reference evidence="8" key="1">
    <citation type="submission" date="2021-11" db="EMBL/GenBank/DDBJ databases">
        <title>BS-T2-15 a new species belonging to the Comamonadaceae family isolated from the soil of a French oak forest.</title>
        <authorList>
            <person name="Mieszkin S."/>
            <person name="Alain K."/>
        </authorList>
    </citation>
    <scope>NUCLEOTIDE SEQUENCE</scope>
    <source>
        <strain evidence="8">BS-T2-15</strain>
    </source>
</reference>
<dbReference type="GO" id="GO:0044281">
    <property type="term" value="P:small molecule metabolic process"/>
    <property type="evidence" value="ECO:0007669"/>
    <property type="project" value="UniProtKB-ARBA"/>
</dbReference>
<accession>A0A9X2C4I1</accession>
<comment type="similarity">
    <text evidence="1 5">Belongs to the thiolase-like superfamily. Thiolase family.</text>
</comment>
<dbReference type="Gene3D" id="3.40.47.10">
    <property type="match status" value="2"/>
</dbReference>
<organism evidence="8 9">
    <name type="scientific">Scleromatobacter humisilvae</name>
    <dbReference type="NCBI Taxonomy" id="2897159"/>
    <lineage>
        <taxon>Bacteria</taxon>
        <taxon>Pseudomonadati</taxon>
        <taxon>Pseudomonadota</taxon>
        <taxon>Betaproteobacteria</taxon>
        <taxon>Burkholderiales</taxon>
        <taxon>Sphaerotilaceae</taxon>
        <taxon>Scleromatobacter</taxon>
    </lineage>
</organism>
<gene>
    <name evidence="8" type="ORF">LPC04_28330</name>
</gene>
<dbReference type="RefSeq" id="WP_275685698.1">
    <property type="nucleotide sequence ID" value="NZ_JAJLJH010000017.1"/>
</dbReference>
<dbReference type="CDD" id="cd00751">
    <property type="entry name" value="thiolase"/>
    <property type="match status" value="1"/>
</dbReference>
<dbReference type="InterPro" id="IPR020616">
    <property type="entry name" value="Thiolase_N"/>
</dbReference>
<evidence type="ECO:0000259" key="7">
    <source>
        <dbReference type="Pfam" id="PF02803"/>
    </source>
</evidence>
<dbReference type="InterPro" id="IPR020610">
    <property type="entry name" value="Thiolase_AS"/>
</dbReference>
<dbReference type="InterPro" id="IPR002155">
    <property type="entry name" value="Thiolase"/>
</dbReference>
<dbReference type="AlphaFoldDB" id="A0A9X2C4I1"/>
<dbReference type="InterPro" id="IPR020617">
    <property type="entry name" value="Thiolase_C"/>
</dbReference>
<dbReference type="Proteomes" id="UP001139353">
    <property type="component" value="Unassembled WGS sequence"/>
</dbReference>
<feature type="active site" description="Proton acceptor" evidence="4">
    <location>
        <position position="380"/>
    </location>
</feature>
<keyword evidence="9" id="KW-1185">Reference proteome</keyword>
<dbReference type="SUPFAM" id="SSF53901">
    <property type="entry name" value="Thiolase-like"/>
    <property type="match status" value="2"/>
</dbReference>
<evidence type="ECO:0000256" key="3">
    <source>
        <dbReference type="ARBA" id="ARBA00023315"/>
    </source>
</evidence>
<evidence type="ECO:0000256" key="2">
    <source>
        <dbReference type="ARBA" id="ARBA00022679"/>
    </source>
</evidence>
<name>A0A9X2C4I1_9BURK</name>
<comment type="caution">
    <text evidence="8">The sequence shown here is derived from an EMBL/GenBank/DDBJ whole genome shotgun (WGS) entry which is preliminary data.</text>
</comment>
<dbReference type="Pfam" id="PF00108">
    <property type="entry name" value="Thiolase_N"/>
    <property type="match status" value="1"/>
</dbReference>
<sequence>MTTDIVIVAAARTAVGKFGGSLAKVPASELGATVLKALLERSKLTGEQISEVILGQVLQAGTGQNPARQAVIKGGLGNGVPAMTINKVCGSGLKAVMLAAQAIRDGDAEIVIAGGQESMSMSPHVLPNSRDGQRMGDWKLVDTMIQDGLWDVYNQFHMGITAENVAKKYAISREQQDALALASQSKAAAAQDAGYFKDEIVPVAIPQKKGDPILFSADEFINRKSTAEALAGLRPAFDKAGSVTAGNASGLNDGAAGVVVMSAAKADQLGLKPLGRIASYASAGLDPAYMGMGPVPAARKALERAGWKPADLDLLEINEAFAAQACAVHQEMGWDTSKVNVNGGAIAIGHPIGASGARILVTLLHEMQRRGARRGIASLCIGGGMGVALTIERP</sequence>
<evidence type="ECO:0000313" key="9">
    <source>
        <dbReference type="Proteomes" id="UP001139353"/>
    </source>
</evidence>
<dbReference type="InterPro" id="IPR020615">
    <property type="entry name" value="Thiolase_acyl_enz_int_AS"/>
</dbReference>
<feature type="active site" description="Acyl-thioester intermediate" evidence="4">
    <location>
        <position position="89"/>
    </location>
</feature>
<dbReference type="GO" id="GO:0003988">
    <property type="term" value="F:acetyl-CoA C-acyltransferase activity"/>
    <property type="evidence" value="ECO:0007669"/>
    <property type="project" value="UniProtKB-ARBA"/>
</dbReference>
<dbReference type="PROSITE" id="PS00737">
    <property type="entry name" value="THIOLASE_2"/>
    <property type="match status" value="1"/>
</dbReference>
<evidence type="ECO:0000256" key="1">
    <source>
        <dbReference type="ARBA" id="ARBA00010982"/>
    </source>
</evidence>
<dbReference type="FunFam" id="3.40.47.10:FF:000010">
    <property type="entry name" value="Acetyl-CoA acetyltransferase (Thiolase)"/>
    <property type="match status" value="1"/>
</dbReference>
<dbReference type="InterPro" id="IPR020613">
    <property type="entry name" value="Thiolase_CS"/>
</dbReference>
<feature type="active site" description="Proton acceptor" evidence="4">
    <location>
        <position position="350"/>
    </location>
</feature>
<evidence type="ECO:0000256" key="4">
    <source>
        <dbReference type="PIRSR" id="PIRSR000429-1"/>
    </source>
</evidence>